<gene>
    <name evidence="1" type="ORF">ACAOBT_LOCUS21578</name>
</gene>
<reference evidence="1" key="1">
    <citation type="submission" date="2022-03" db="EMBL/GenBank/DDBJ databases">
        <authorList>
            <person name="Sayadi A."/>
        </authorList>
    </citation>
    <scope>NUCLEOTIDE SEQUENCE</scope>
</reference>
<dbReference type="AlphaFoldDB" id="A0A9P0LI74"/>
<dbReference type="Proteomes" id="UP001152888">
    <property type="component" value="Unassembled WGS sequence"/>
</dbReference>
<evidence type="ECO:0000313" key="1">
    <source>
        <dbReference type="EMBL" id="CAH1993550.1"/>
    </source>
</evidence>
<protein>
    <submittedName>
        <fullName evidence="1">Uncharacterized protein</fullName>
    </submittedName>
</protein>
<evidence type="ECO:0000313" key="2">
    <source>
        <dbReference type="Proteomes" id="UP001152888"/>
    </source>
</evidence>
<comment type="caution">
    <text evidence="1">The sequence shown here is derived from an EMBL/GenBank/DDBJ whole genome shotgun (WGS) entry which is preliminary data.</text>
</comment>
<name>A0A9P0LI74_ACAOB</name>
<organism evidence="1 2">
    <name type="scientific">Acanthoscelides obtectus</name>
    <name type="common">Bean weevil</name>
    <name type="synonym">Bruchus obtectus</name>
    <dbReference type="NCBI Taxonomy" id="200917"/>
    <lineage>
        <taxon>Eukaryota</taxon>
        <taxon>Metazoa</taxon>
        <taxon>Ecdysozoa</taxon>
        <taxon>Arthropoda</taxon>
        <taxon>Hexapoda</taxon>
        <taxon>Insecta</taxon>
        <taxon>Pterygota</taxon>
        <taxon>Neoptera</taxon>
        <taxon>Endopterygota</taxon>
        <taxon>Coleoptera</taxon>
        <taxon>Polyphaga</taxon>
        <taxon>Cucujiformia</taxon>
        <taxon>Chrysomeloidea</taxon>
        <taxon>Chrysomelidae</taxon>
        <taxon>Bruchinae</taxon>
        <taxon>Bruchini</taxon>
        <taxon>Acanthoscelides</taxon>
    </lineage>
</organism>
<sequence>MRSERAHTTNRQTPRTKIRPNCSINSAGRLAFLILVSDILALRHLISERKLIKLDMFLYDNFSNQDFECCIG</sequence>
<dbReference type="EMBL" id="CAKOFQ010007175">
    <property type="protein sequence ID" value="CAH1993550.1"/>
    <property type="molecule type" value="Genomic_DNA"/>
</dbReference>
<accession>A0A9P0LI74</accession>
<keyword evidence="2" id="KW-1185">Reference proteome</keyword>
<dbReference type="OrthoDB" id="10473028at2759"/>
<proteinExistence type="predicted"/>